<accession>A0A8J7JFX0</accession>
<keyword evidence="3" id="KW-1185">Reference proteome</keyword>
<dbReference type="PANTHER" id="PTHR43861:SF3">
    <property type="entry name" value="PUTATIVE (AFU_ORTHOLOGUE AFUA_2G14390)-RELATED"/>
    <property type="match status" value="1"/>
</dbReference>
<keyword evidence="2" id="KW-0489">Methyltransferase</keyword>
<dbReference type="GO" id="GO:0032259">
    <property type="term" value="P:methylation"/>
    <property type="evidence" value="ECO:0007669"/>
    <property type="project" value="UniProtKB-KW"/>
</dbReference>
<dbReference type="Gene3D" id="3.40.50.150">
    <property type="entry name" value="Vaccinia Virus protein VP39"/>
    <property type="match status" value="1"/>
</dbReference>
<evidence type="ECO:0000313" key="3">
    <source>
        <dbReference type="Proteomes" id="UP000636888"/>
    </source>
</evidence>
<dbReference type="GO" id="GO:0008168">
    <property type="term" value="F:methyltransferase activity"/>
    <property type="evidence" value="ECO:0007669"/>
    <property type="project" value="UniProtKB-KW"/>
</dbReference>
<comment type="caution">
    <text evidence="2">The sequence shown here is derived from an EMBL/GenBank/DDBJ whole genome shotgun (WGS) entry which is preliminary data.</text>
</comment>
<dbReference type="EMBL" id="JAEMHM010000001">
    <property type="protein sequence ID" value="MBJ6723165.1"/>
    <property type="molecule type" value="Genomic_DNA"/>
</dbReference>
<proteinExistence type="predicted"/>
<gene>
    <name evidence="2" type="ORF">JFN93_00460</name>
</gene>
<keyword evidence="1" id="KW-0808">Transferase</keyword>
<dbReference type="Proteomes" id="UP000636888">
    <property type="component" value="Unassembled WGS sequence"/>
</dbReference>
<reference evidence="2" key="1">
    <citation type="submission" date="2020-12" db="EMBL/GenBank/DDBJ databases">
        <title>Geomonas sp. Red875, isolated from river sediment.</title>
        <authorList>
            <person name="Xu Z."/>
            <person name="Zhang Z."/>
            <person name="Masuda Y."/>
            <person name="Itoh H."/>
            <person name="Senoo K."/>
        </authorList>
    </citation>
    <scope>NUCLEOTIDE SEQUENCE</scope>
    <source>
        <strain evidence="2">Red875</strain>
    </source>
</reference>
<dbReference type="SUPFAM" id="SSF53335">
    <property type="entry name" value="S-adenosyl-L-methionine-dependent methyltransferases"/>
    <property type="match status" value="1"/>
</dbReference>
<dbReference type="InterPro" id="IPR029063">
    <property type="entry name" value="SAM-dependent_MTases_sf"/>
</dbReference>
<dbReference type="PANTHER" id="PTHR43861">
    <property type="entry name" value="TRANS-ACONITATE 2-METHYLTRANSFERASE-RELATED"/>
    <property type="match status" value="1"/>
</dbReference>
<sequence length="219" mass="25023">MVRDEVTTYYDENYFAFQRDMGEFSGWAETPKFAQYIPAGATVIDFGCGGGFILKNLNCARKIGVEINDTARMVAKRENGLEVVKFAHELKDSVADVIISNHALEHCFSPHAELSTLLDKLKPGGRIVFYVPCESIDYRWKPDNVHMHLYTWNPMTLGNLFISAGYEVEGVDSYFFKWPPRYRTVAKFGRRAFDAVCHFYGLLTRNNSQVRVVARKKAI</sequence>
<protein>
    <submittedName>
        <fullName evidence="2">Class I SAM-dependent methyltransferase</fullName>
    </submittedName>
</protein>
<evidence type="ECO:0000313" key="2">
    <source>
        <dbReference type="EMBL" id="MBJ6723165.1"/>
    </source>
</evidence>
<organism evidence="2 3">
    <name type="scientific">Geomesophilobacter sediminis</name>
    <dbReference type="NCBI Taxonomy" id="2798584"/>
    <lineage>
        <taxon>Bacteria</taxon>
        <taxon>Pseudomonadati</taxon>
        <taxon>Thermodesulfobacteriota</taxon>
        <taxon>Desulfuromonadia</taxon>
        <taxon>Geobacterales</taxon>
        <taxon>Geobacteraceae</taxon>
        <taxon>Geomesophilobacter</taxon>
    </lineage>
</organism>
<dbReference type="AlphaFoldDB" id="A0A8J7JFX0"/>
<dbReference type="CDD" id="cd02440">
    <property type="entry name" value="AdoMet_MTases"/>
    <property type="match status" value="1"/>
</dbReference>
<dbReference type="Pfam" id="PF13489">
    <property type="entry name" value="Methyltransf_23"/>
    <property type="match status" value="1"/>
</dbReference>
<name>A0A8J7JFX0_9BACT</name>
<dbReference type="RefSeq" id="WP_199382012.1">
    <property type="nucleotide sequence ID" value="NZ_JAEMHM010000001.1"/>
</dbReference>
<evidence type="ECO:0000256" key="1">
    <source>
        <dbReference type="ARBA" id="ARBA00022679"/>
    </source>
</evidence>